<evidence type="ECO:0000313" key="2">
    <source>
        <dbReference type="Proteomes" id="UP000410492"/>
    </source>
</evidence>
<organism evidence="1 2">
    <name type="scientific">Callosobruchus maculatus</name>
    <name type="common">Southern cowpea weevil</name>
    <name type="synonym">Pulse bruchid</name>
    <dbReference type="NCBI Taxonomy" id="64391"/>
    <lineage>
        <taxon>Eukaryota</taxon>
        <taxon>Metazoa</taxon>
        <taxon>Ecdysozoa</taxon>
        <taxon>Arthropoda</taxon>
        <taxon>Hexapoda</taxon>
        <taxon>Insecta</taxon>
        <taxon>Pterygota</taxon>
        <taxon>Neoptera</taxon>
        <taxon>Endopterygota</taxon>
        <taxon>Coleoptera</taxon>
        <taxon>Polyphaga</taxon>
        <taxon>Cucujiformia</taxon>
        <taxon>Chrysomeloidea</taxon>
        <taxon>Chrysomelidae</taxon>
        <taxon>Bruchinae</taxon>
        <taxon>Bruchini</taxon>
        <taxon>Callosobruchus</taxon>
    </lineage>
</organism>
<gene>
    <name evidence="1" type="ORF">CALMAC_LOCUS16673</name>
</gene>
<sequence length="40" mass="4738">MLWNHTLSDKALVLISLQNFRCVLQLNRWVILSEAIFIHT</sequence>
<proteinExistence type="predicted"/>
<keyword evidence="2" id="KW-1185">Reference proteome</keyword>
<evidence type="ECO:0000313" key="1">
    <source>
        <dbReference type="EMBL" id="VEN58278.1"/>
    </source>
</evidence>
<protein>
    <submittedName>
        <fullName evidence="1">Uncharacterized protein</fullName>
    </submittedName>
</protein>
<reference evidence="1 2" key="1">
    <citation type="submission" date="2019-01" db="EMBL/GenBank/DDBJ databases">
        <authorList>
            <person name="Sayadi A."/>
        </authorList>
    </citation>
    <scope>NUCLEOTIDE SEQUENCE [LARGE SCALE GENOMIC DNA]</scope>
</reference>
<accession>A0A653DE56</accession>
<name>A0A653DE56_CALMS</name>
<dbReference type="AlphaFoldDB" id="A0A653DE56"/>
<dbReference type="Proteomes" id="UP000410492">
    <property type="component" value="Unassembled WGS sequence"/>
</dbReference>
<dbReference type="EMBL" id="CAACVG010011525">
    <property type="protein sequence ID" value="VEN58278.1"/>
    <property type="molecule type" value="Genomic_DNA"/>
</dbReference>